<keyword evidence="2" id="KW-1185">Reference proteome</keyword>
<gene>
    <name evidence="1" type="ORF">ACFOWZ_37345</name>
</gene>
<protein>
    <submittedName>
        <fullName evidence="1">Uncharacterized protein</fullName>
    </submittedName>
</protein>
<evidence type="ECO:0000313" key="2">
    <source>
        <dbReference type="Proteomes" id="UP001595690"/>
    </source>
</evidence>
<accession>A0ABV8C613</accession>
<organism evidence="1 2">
    <name type="scientific">Lentzea rhizosphaerae</name>
    <dbReference type="NCBI Taxonomy" id="2041025"/>
    <lineage>
        <taxon>Bacteria</taxon>
        <taxon>Bacillati</taxon>
        <taxon>Actinomycetota</taxon>
        <taxon>Actinomycetes</taxon>
        <taxon>Pseudonocardiales</taxon>
        <taxon>Pseudonocardiaceae</taxon>
        <taxon>Lentzea</taxon>
    </lineage>
</organism>
<comment type="caution">
    <text evidence="1">The sequence shown here is derived from an EMBL/GenBank/DDBJ whole genome shotgun (WGS) entry which is preliminary data.</text>
</comment>
<dbReference type="Proteomes" id="UP001595690">
    <property type="component" value="Unassembled WGS sequence"/>
</dbReference>
<sequence>MPSTPCPDRGSVVTYLNPEALHPATVLTGVVLGTHVTDPETSHLWVPVMLPDSTVVVLDTVHIMQVEPPACPRRGPEPAT</sequence>
<name>A0ABV8C613_9PSEU</name>
<proteinExistence type="predicted"/>
<reference evidence="2" key="1">
    <citation type="journal article" date="2019" name="Int. J. Syst. Evol. Microbiol.">
        <title>The Global Catalogue of Microorganisms (GCM) 10K type strain sequencing project: providing services to taxonomists for standard genome sequencing and annotation.</title>
        <authorList>
            <consortium name="The Broad Institute Genomics Platform"/>
            <consortium name="The Broad Institute Genome Sequencing Center for Infectious Disease"/>
            <person name="Wu L."/>
            <person name="Ma J."/>
        </authorList>
    </citation>
    <scope>NUCLEOTIDE SEQUENCE [LARGE SCALE GENOMIC DNA]</scope>
    <source>
        <strain evidence="2">CGMCC 4.7405</strain>
    </source>
</reference>
<dbReference type="RefSeq" id="WP_382378663.1">
    <property type="nucleotide sequence ID" value="NZ_JBHRZI010000032.1"/>
</dbReference>
<dbReference type="EMBL" id="JBHRZI010000032">
    <property type="protein sequence ID" value="MFC3897175.1"/>
    <property type="molecule type" value="Genomic_DNA"/>
</dbReference>
<evidence type="ECO:0000313" key="1">
    <source>
        <dbReference type="EMBL" id="MFC3897175.1"/>
    </source>
</evidence>